<dbReference type="PROSITE" id="PS51257">
    <property type="entry name" value="PROKAR_LIPOPROTEIN"/>
    <property type="match status" value="1"/>
</dbReference>
<gene>
    <name evidence="3" type="ORF">NC661_03480</name>
</gene>
<evidence type="ECO:0000256" key="2">
    <source>
        <dbReference type="SAM" id="SignalP"/>
    </source>
</evidence>
<dbReference type="EMBL" id="JAMQJZ010000002">
    <property type="protein sequence ID" value="MDC3419423.1"/>
    <property type="molecule type" value="Genomic_DNA"/>
</dbReference>
<feature type="compositionally biased region" description="Acidic residues" evidence="1">
    <location>
        <begin position="29"/>
        <end position="47"/>
    </location>
</feature>
<evidence type="ECO:0000313" key="4">
    <source>
        <dbReference type="Proteomes" id="UP001145072"/>
    </source>
</evidence>
<dbReference type="AlphaFoldDB" id="A0A9X4AIL1"/>
<dbReference type="RefSeq" id="WP_259869801.1">
    <property type="nucleotide sequence ID" value="NZ_JAMQJZ010000002.1"/>
</dbReference>
<evidence type="ECO:0000313" key="3">
    <source>
        <dbReference type="EMBL" id="MDC3419423.1"/>
    </source>
</evidence>
<reference evidence="3" key="1">
    <citation type="submission" date="2022-06" db="EMBL/GenBank/DDBJ databases">
        <title>Aquibacillus sp. a new bacterium isolated from soil saline samples.</title>
        <authorList>
            <person name="Galisteo C."/>
            <person name="De La Haba R."/>
            <person name="Sanchez-Porro C."/>
            <person name="Ventosa A."/>
        </authorList>
    </citation>
    <scope>NUCLEOTIDE SEQUENCE</scope>
    <source>
        <strain evidence="3">JCM 12387</strain>
    </source>
</reference>
<protein>
    <submittedName>
        <fullName evidence="3">Uncharacterized protein</fullName>
    </submittedName>
</protein>
<keyword evidence="4" id="KW-1185">Reference proteome</keyword>
<feature type="signal peptide" evidence="2">
    <location>
        <begin position="1"/>
        <end position="26"/>
    </location>
</feature>
<dbReference type="Proteomes" id="UP001145072">
    <property type="component" value="Unassembled WGS sequence"/>
</dbReference>
<keyword evidence="2" id="KW-0732">Signal</keyword>
<evidence type="ECO:0000256" key="1">
    <source>
        <dbReference type="SAM" id="MobiDB-lite"/>
    </source>
</evidence>
<proteinExistence type="predicted"/>
<name>A0A9X4AIL1_9BACI</name>
<accession>A0A9X4AIL1</accession>
<feature type="chain" id="PRO_5040860394" evidence="2">
    <location>
        <begin position="27"/>
        <end position="47"/>
    </location>
</feature>
<comment type="caution">
    <text evidence="3">The sequence shown here is derived from an EMBL/GenBank/DDBJ whole genome shotgun (WGS) entry which is preliminary data.</text>
</comment>
<sequence>MQEWKKMKKGFITLLAVLMITGFATGCSEDTEDNESEDNNTEENAEE</sequence>
<feature type="region of interest" description="Disordered" evidence="1">
    <location>
        <begin position="25"/>
        <end position="47"/>
    </location>
</feature>
<organism evidence="3 4">
    <name type="scientific">Aquibacillus koreensis</name>
    <dbReference type="NCBI Taxonomy" id="279446"/>
    <lineage>
        <taxon>Bacteria</taxon>
        <taxon>Bacillati</taxon>
        <taxon>Bacillota</taxon>
        <taxon>Bacilli</taxon>
        <taxon>Bacillales</taxon>
        <taxon>Bacillaceae</taxon>
        <taxon>Aquibacillus</taxon>
    </lineage>
</organism>